<feature type="domain" description="Interferon-related developmental regulator N-terminal" evidence="1">
    <location>
        <begin position="6"/>
        <end position="54"/>
    </location>
</feature>
<dbReference type="InterPro" id="IPR007701">
    <property type="entry name" value="Interferon-rel_develop_reg_N"/>
</dbReference>
<sequence>TEADEDVIATDDFEDKLKEAIEGLLQKSARARIASLEVIRKSLSSRFMCSFIEE</sequence>
<dbReference type="AlphaFoldDB" id="A0A4Y2M6L0"/>
<feature type="non-terminal residue" evidence="2">
    <location>
        <position position="54"/>
    </location>
</feature>
<gene>
    <name evidence="2" type="ORF">AVEN_200061_1</name>
</gene>
<evidence type="ECO:0000259" key="1">
    <source>
        <dbReference type="Pfam" id="PF05004"/>
    </source>
</evidence>
<dbReference type="Proteomes" id="UP000499080">
    <property type="component" value="Unassembled WGS sequence"/>
</dbReference>
<organism evidence="2 3">
    <name type="scientific">Araneus ventricosus</name>
    <name type="common">Orbweaver spider</name>
    <name type="synonym">Epeira ventricosa</name>
    <dbReference type="NCBI Taxonomy" id="182803"/>
    <lineage>
        <taxon>Eukaryota</taxon>
        <taxon>Metazoa</taxon>
        <taxon>Ecdysozoa</taxon>
        <taxon>Arthropoda</taxon>
        <taxon>Chelicerata</taxon>
        <taxon>Arachnida</taxon>
        <taxon>Araneae</taxon>
        <taxon>Araneomorphae</taxon>
        <taxon>Entelegynae</taxon>
        <taxon>Araneoidea</taxon>
        <taxon>Araneidae</taxon>
        <taxon>Araneus</taxon>
    </lineage>
</organism>
<protein>
    <recommendedName>
        <fullName evidence="1">Interferon-related developmental regulator N-terminal domain-containing protein</fullName>
    </recommendedName>
</protein>
<dbReference type="OrthoDB" id="18978at2759"/>
<accession>A0A4Y2M6L0</accession>
<evidence type="ECO:0000313" key="2">
    <source>
        <dbReference type="EMBL" id="GBN22113.1"/>
    </source>
</evidence>
<evidence type="ECO:0000313" key="3">
    <source>
        <dbReference type="Proteomes" id="UP000499080"/>
    </source>
</evidence>
<comment type="caution">
    <text evidence="2">The sequence shown here is derived from an EMBL/GenBank/DDBJ whole genome shotgun (WGS) entry which is preliminary data.</text>
</comment>
<feature type="non-terminal residue" evidence="2">
    <location>
        <position position="1"/>
    </location>
</feature>
<dbReference type="Pfam" id="PF05004">
    <property type="entry name" value="IFRD"/>
    <property type="match status" value="1"/>
</dbReference>
<name>A0A4Y2M6L0_ARAVE</name>
<keyword evidence="3" id="KW-1185">Reference proteome</keyword>
<reference evidence="2 3" key="1">
    <citation type="journal article" date="2019" name="Sci. Rep.">
        <title>Orb-weaving spider Araneus ventricosus genome elucidates the spidroin gene catalogue.</title>
        <authorList>
            <person name="Kono N."/>
            <person name="Nakamura H."/>
            <person name="Ohtoshi R."/>
            <person name="Moran D.A.P."/>
            <person name="Shinohara A."/>
            <person name="Yoshida Y."/>
            <person name="Fujiwara M."/>
            <person name="Mori M."/>
            <person name="Tomita M."/>
            <person name="Arakawa K."/>
        </authorList>
    </citation>
    <scope>NUCLEOTIDE SEQUENCE [LARGE SCALE GENOMIC DNA]</scope>
</reference>
<proteinExistence type="predicted"/>
<dbReference type="EMBL" id="BGPR01121677">
    <property type="protein sequence ID" value="GBN22113.1"/>
    <property type="molecule type" value="Genomic_DNA"/>
</dbReference>